<evidence type="ECO:0000313" key="4">
    <source>
        <dbReference type="Proteomes" id="UP000662939"/>
    </source>
</evidence>
<organism evidence="3 4">
    <name type="scientific">Natronoglycomyces albus</name>
    <dbReference type="NCBI Taxonomy" id="2811108"/>
    <lineage>
        <taxon>Bacteria</taxon>
        <taxon>Bacillati</taxon>
        <taxon>Actinomycetota</taxon>
        <taxon>Actinomycetes</taxon>
        <taxon>Glycomycetales</taxon>
        <taxon>Glycomycetaceae</taxon>
        <taxon>Natronoglycomyces</taxon>
    </lineage>
</organism>
<reference evidence="3" key="1">
    <citation type="submission" date="2021-02" db="EMBL/GenBank/DDBJ databases">
        <title>Natronoglycomyces albus gen. nov., sp. nov, a haloalkaliphilic actinobacterium from a soda solonchak soil.</title>
        <authorList>
            <person name="Sorokin D.Y."/>
            <person name="Khijniak T.V."/>
            <person name="Zakharycheva A.P."/>
            <person name="Boueva O.V."/>
            <person name="Ariskina E.V."/>
            <person name="Hahnke R.L."/>
            <person name="Bunk B."/>
            <person name="Sproer C."/>
            <person name="Schumann P."/>
            <person name="Evtushenko L.I."/>
            <person name="Kublanov I.V."/>
        </authorList>
    </citation>
    <scope>NUCLEOTIDE SEQUENCE</scope>
    <source>
        <strain evidence="3">DSM 106290</strain>
    </source>
</reference>
<dbReference type="AlphaFoldDB" id="A0A895XS32"/>
<name>A0A895XS32_9ACTN</name>
<dbReference type="GO" id="GO:0046872">
    <property type="term" value="F:metal ion binding"/>
    <property type="evidence" value="ECO:0007669"/>
    <property type="project" value="UniProtKB-KW"/>
</dbReference>
<evidence type="ECO:0008006" key="5">
    <source>
        <dbReference type="Google" id="ProtNLM"/>
    </source>
</evidence>
<dbReference type="InterPro" id="IPR002762">
    <property type="entry name" value="CbiX-like"/>
</dbReference>
<dbReference type="PANTHER" id="PTHR33542">
    <property type="entry name" value="SIROHYDROCHLORIN FERROCHELATASE, CHLOROPLASTIC"/>
    <property type="match status" value="1"/>
</dbReference>
<dbReference type="Proteomes" id="UP000662939">
    <property type="component" value="Chromosome"/>
</dbReference>
<dbReference type="InterPro" id="IPR050963">
    <property type="entry name" value="Sirohydro_Cobaltochel/CbiX"/>
</dbReference>
<protein>
    <recommendedName>
        <fullName evidence="5">Sirohydrochlorin chelatase</fullName>
    </recommendedName>
</protein>
<dbReference type="GO" id="GO:0016829">
    <property type="term" value="F:lyase activity"/>
    <property type="evidence" value="ECO:0007669"/>
    <property type="project" value="UniProtKB-KW"/>
</dbReference>
<sequence>MRPHDQDRPDEFRSQRRSNQAVLLVAHGSPDPRSAPVVRALAERCGAHASFLEFDQPHPLTALRELADQGHLSATLVPLLLTNAYHARIDVPRIAAEASGFIDIHQATPVGTLSHARSLVVGLPDCDGVVVGAAGTRVAAGRSHIHAVAAETGRLLGVPALAGFATGEGLRPAEAVRQLRAQGARRVAAVSYFIAPGKLSDVAMHSAREGGAIFVGQPLGVSESGSSSISAAIGRRVSTPRASLVGATTSKTV</sequence>
<dbReference type="SUPFAM" id="SSF53800">
    <property type="entry name" value="Chelatase"/>
    <property type="match status" value="2"/>
</dbReference>
<evidence type="ECO:0000313" key="3">
    <source>
        <dbReference type="EMBL" id="QSB04438.1"/>
    </source>
</evidence>
<dbReference type="CDD" id="cd03416">
    <property type="entry name" value="CbiX_SirB_N"/>
    <property type="match status" value="1"/>
</dbReference>
<keyword evidence="1" id="KW-0479">Metal-binding</keyword>
<dbReference type="Gene3D" id="3.40.50.1400">
    <property type="match status" value="2"/>
</dbReference>
<proteinExistence type="predicted"/>
<evidence type="ECO:0000256" key="2">
    <source>
        <dbReference type="ARBA" id="ARBA00023239"/>
    </source>
</evidence>
<dbReference type="Pfam" id="PF01903">
    <property type="entry name" value="CbiX"/>
    <property type="match status" value="2"/>
</dbReference>
<gene>
    <name evidence="3" type="ORF">JQS30_11640</name>
</gene>
<dbReference type="PANTHER" id="PTHR33542:SF5">
    <property type="entry name" value="FERROCHELATASE CHE1"/>
    <property type="match status" value="1"/>
</dbReference>
<accession>A0A895XS32</accession>
<dbReference type="EMBL" id="CP070496">
    <property type="protein sequence ID" value="QSB04438.1"/>
    <property type="molecule type" value="Genomic_DNA"/>
</dbReference>
<evidence type="ECO:0000256" key="1">
    <source>
        <dbReference type="ARBA" id="ARBA00022723"/>
    </source>
</evidence>
<dbReference type="KEGG" id="nav:JQS30_11640"/>
<dbReference type="RefSeq" id="WP_213170435.1">
    <property type="nucleotide sequence ID" value="NZ_CP070496.1"/>
</dbReference>
<keyword evidence="4" id="KW-1185">Reference proteome</keyword>
<keyword evidence="2" id="KW-0456">Lyase</keyword>